<protein>
    <submittedName>
        <fullName evidence="1">Uncharacterized protein</fullName>
    </submittedName>
</protein>
<organism evidence="1 2">
    <name type="scientific">Amycolatopsis jiangsuensis</name>
    <dbReference type="NCBI Taxonomy" id="1181879"/>
    <lineage>
        <taxon>Bacteria</taxon>
        <taxon>Bacillati</taxon>
        <taxon>Actinomycetota</taxon>
        <taxon>Actinomycetes</taxon>
        <taxon>Pseudonocardiales</taxon>
        <taxon>Pseudonocardiaceae</taxon>
        <taxon>Amycolatopsis</taxon>
    </lineage>
</organism>
<accession>A0A840J1R1</accession>
<dbReference type="Proteomes" id="UP000581769">
    <property type="component" value="Unassembled WGS sequence"/>
</dbReference>
<comment type="caution">
    <text evidence="1">The sequence shown here is derived from an EMBL/GenBank/DDBJ whole genome shotgun (WGS) entry which is preliminary data.</text>
</comment>
<keyword evidence="2" id="KW-1185">Reference proteome</keyword>
<evidence type="ECO:0000313" key="2">
    <source>
        <dbReference type="Proteomes" id="UP000581769"/>
    </source>
</evidence>
<dbReference type="AlphaFoldDB" id="A0A840J1R1"/>
<sequence>MEIHFRHDPRGESYTRIRRVDGVVLGLPSYSRKWRVPHDLAHAVAERELGWGGGVFGCIAAGGVFDNMVVLRGKTRHDARVRSQRVFRSAKRSIGVAECLSGVLHHAVEHRLGTPLAEAREAWGVLREDSFPWQDSEIRDATDRLRELAGVWSGGADLDFHWPERLRPA</sequence>
<dbReference type="RefSeq" id="WP_184782494.1">
    <property type="nucleotide sequence ID" value="NZ_JACHMG010000001.1"/>
</dbReference>
<evidence type="ECO:0000313" key="1">
    <source>
        <dbReference type="EMBL" id="MBB4687689.1"/>
    </source>
</evidence>
<dbReference type="EMBL" id="JACHMG010000001">
    <property type="protein sequence ID" value="MBB4687689.1"/>
    <property type="molecule type" value="Genomic_DNA"/>
</dbReference>
<name>A0A840J1R1_9PSEU</name>
<proteinExistence type="predicted"/>
<gene>
    <name evidence="1" type="ORF">BJY18_005174</name>
</gene>
<reference evidence="1 2" key="1">
    <citation type="submission" date="2020-08" db="EMBL/GenBank/DDBJ databases">
        <title>Sequencing the genomes of 1000 actinobacteria strains.</title>
        <authorList>
            <person name="Klenk H.-P."/>
        </authorList>
    </citation>
    <scope>NUCLEOTIDE SEQUENCE [LARGE SCALE GENOMIC DNA]</scope>
    <source>
        <strain evidence="1 2">DSM 45859</strain>
    </source>
</reference>